<reference evidence="2 3" key="1">
    <citation type="submission" date="2015-08" db="EMBL/GenBank/DDBJ databases">
        <title>Next Generation Sequencing and Analysis of the Genome of Puccinia sorghi L Schw, the Causal Agent of Maize Common Rust.</title>
        <authorList>
            <person name="Rochi L."/>
            <person name="Burguener G."/>
            <person name="Darino M."/>
            <person name="Turjanski A."/>
            <person name="Kreff E."/>
            <person name="Dieguez M.J."/>
            <person name="Sacco F."/>
        </authorList>
    </citation>
    <scope>NUCLEOTIDE SEQUENCE [LARGE SCALE GENOMIC DNA]</scope>
    <source>
        <strain evidence="2 3">RO10H11247</strain>
    </source>
</reference>
<evidence type="ECO:0000256" key="1">
    <source>
        <dbReference type="SAM" id="Phobius"/>
    </source>
</evidence>
<keyword evidence="3" id="KW-1185">Reference proteome</keyword>
<feature type="transmembrane region" description="Helical" evidence="1">
    <location>
        <begin position="115"/>
        <end position="137"/>
    </location>
</feature>
<accession>A0A0L6VNQ3</accession>
<dbReference type="VEuPathDB" id="FungiDB:VP01_1354g1"/>
<comment type="caution">
    <text evidence="2">The sequence shown here is derived from an EMBL/GenBank/DDBJ whole genome shotgun (WGS) entry which is preliminary data.</text>
</comment>
<name>A0A0L6VNQ3_9BASI</name>
<evidence type="ECO:0000313" key="3">
    <source>
        <dbReference type="Proteomes" id="UP000037035"/>
    </source>
</evidence>
<proteinExistence type="predicted"/>
<evidence type="ECO:0000313" key="2">
    <source>
        <dbReference type="EMBL" id="KNZ61810.1"/>
    </source>
</evidence>
<dbReference type="Proteomes" id="UP000037035">
    <property type="component" value="Unassembled WGS sequence"/>
</dbReference>
<sequence>MLKCPIQDKFDKKRMDEKKQQFCENLFGHESQNSNNTQNPLHDYSAISILLCLLKSRGTIQVRITLHLVEYFHMLLPTAHSHNITVKVAFITRFASGIPCPGCVMENDPYQISNLVLLQSTSLIFFFYFFYLSLLLISNGDSLMRPEDCQIGSKHSLKVFLWRRTQQICACVTMARDHGTVTMSTMGFALGTNHPIIDSTSIHHSLPLPHFLRFVTQIYMCFLIFFSRDHVKGGMKFCDGGYWNVPHTHLKLEEIELWLDFPVNAHSITLDFLWMLISTLNIHPTGGLARKVAQLEYKLISRTYEGTQYLIMIAILWRCRSHKHKDTMPMAIVALWGNSSSGLESIFLQPGLTSSVRGCDVGSWLIPIQSLTNQSFPQLKKMINPQSCEAEKYQSLGETSAGLITSKGEFDRDDLNDDIQFTLFFQFSVLSSCVNTQSLIPGQPIQRITGFQALECKWNHFMLLNYLREDGLKYSPLDWSREFPQKILVIIWDAENIDWRGYSSCFCSLFRFELSFDGTDNLKNLKWFSLHPIILIPPENFLVFNFKSQEVVYSSKLSMKIYF</sequence>
<dbReference type="AlphaFoldDB" id="A0A0L6VNQ3"/>
<keyword evidence="1" id="KW-0472">Membrane</keyword>
<keyword evidence="1" id="KW-1133">Transmembrane helix</keyword>
<dbReference type="EMBL" id="LAVV01003943">
    <property type="protein sequence ID" value="KNZ61810.1"/>
    <property type="molecule type" value="Genomic_DNA"/>
</dbReference>
<keyword evidence="1" id="KW-0812">Transmembrane</keyword>
<gene>
    <name evidence="2" type="ORF">VP01_1354g1</name>
</gene>
<protein>
    <submittedName>
        <fullName evidence="2">Uncharacterized protein</fullName>
    </submittedName>
</protein>
<organism evidence="2 3">
    <name type="scientific">Puccinia sorghi</name>
    <dbReference type="NCBI Taxonomy" id="27349"/>
    <lineage>
        <taxon>Eukaryota</taxon>
        <taxon>Fungi</taxon>
        <taxon>Dikarya</taxon>
        <taxon>Basidiomycota</taxon>
        <taxon>Pucciniomycotina</taxon>
        <taxon>Pucciniomycetes</taxon>
        <taxon>Pucciniales</taxon>
        <taxon>Pucciniaceae</taxon>
        <taxon>Puccinia</taxon>
    </lineage>
</organism>